<comment type="caution">
    <text evidence="1">The sequence shown here is derived from an EMBL/GenBank/DDBJ whole genome shotgun (WGS) entry which is preliminary data.</text>
</comment>
<evidence type="ECO:0000313" key="1">
    <source>
        <dbReference type="EMBL" id="KAG0147355.1"/>
    </source>
</evidence>
<organism evidence="1 2">
    <name type="scientific">Cronartium quercuum f. sp. fusiforme G11</name>
    <dbReference type="NCBI Taxonomy" id="708437"/>
    <lineage>
        <taxon>Eukaryota</taxon>
        <taxon>Fungi</taxon>
        <taxon>Dikarya</taxon>
        <taxon>Basidiomycota</taxon>
        <taxon>Pucciniomycotina</taxon>
        <taxon>Pucciniomycetes</taxon>
        <taxon>Pucciniales</taxon>
        <taxon>Coleosporiaceae</taxon>
        <taxon>Cronartium</taxon>
    </lineage>
</organism>
<reference evidence="1" key="1">
    <citation type="submission" date="2013-11" db="EMBL/GenBank/DDBJ databases">
        <title>Genome sequence of the fusiform rust pathogen reveals effectors for host alternation and coevolution with pine.</title>
        <authorList>
            <consortium name="DOE Joint Genome Institute"/>
            <person name="Smith K."/>
            <person name="Pendleton A."/>
            <person name="Kubisiak T."/>
            <person name="Anderson C."/>
            <person name="Salamov A."/>
            <person name="Aerts A."/>
            <person name="Riley R."/>
            <person name="Clum A."/>
            <person name="Lindquist E."/>
            <person name="Ence D."/>
            <person name="Campbell M."/>
            <person name="Kronenberg Z."/>
            <person name="Feau N."/>
            <person name="Dhillon B."/>
            <person name="Hamelin R."/>
            <person name="Burleigh J."/>
            <person name="Smith J."/>
            <person name="Yandell M."/>
            <person name="Nelson C."/>
            <person name="Grigoriev I."/>
            <person name="Davis J."/>
        </authorList>
    </citation>
    <scope>NUCLEOTIDE SEQUENCE</scope>
    <source>
        <strain evidence="1">G11</strain>
    </source>
</reference>
<name>A0A9P6TD59_9BASI</name>
<proteinExistence type="predicted"/>
<accession>A0A9P6TD59</accession>
<dbReference type="EMBL" id="MU167249">
    <property type="protein sequence ID" value="KAG0147355.1"/>
    <property type="molecule type" value="Genomic_DNA"/>
</dbReference>
<dbReference type="OrthoDB" id="2505751at2759"/>
<dbReference type="AlphaFoldDB" id="A0A9P6TD59"/>
<gene>
    <name evidence="1" type="ORF">CROQUDRAFT_699286</name>
</gene>
<dbReference type="Proteomes" id="UP000886653">
    <property type="component" value="Unassembled WGS sequence"/>
</dbReference>
<evidence type="ECO:0000313" key="2">
    <source>
        <dbReference type="Proteomes" id="UP000886653"/>
    </source>
</evidence>
<keyword evidence="2" id="KW-1185">Reference proteome</keyword>
<sequence>METIAKLWEHSKADCINLKDQAQLYLGEKCESTSFLLSIQLHLPSNLQTNQPKMFAIKILQLLPMLVGSEAYFWQWVQPRPKAKGQ</sequence>
<protein>
    <submittedName>
        <fullName evidence="1">Uncharacterized protein</fullName>
    </submittedName>
</protein>